<evidence type="ECO:0000313" key="1">
    <source>
        <dbReference type="EMBL" id="MDQ8747658.1"/>
    </source>
</evidence>
<comment type="caution">
    <text evidence="1">The sequence shown here is derived from an EMBL/GenBank/DDBJ whole genome shotgun (WGS) entry which is preliminary data.</text>
</comment>
<gene>
    <name evidence="1" type="ORF">QT385_03330</name>
</gene>
<protein>
    <submittedName>
        <fullName evidence="1">GLPGLI family protein</fullName>
    </submittedName>
</protein>
<name>A0ABD5B3I4_ELIMR</name>
<sequence>MNKLSLLFILVFGLGNAQTHRFFYELKYKNDSTTPIAKQKTMVLDINPKEAKYYDYAFLEKDSINKAKNTQDTNWTDQVPVVRKRGSIKNINYAALEFQLFSYETEDPVKWTLSNETKKYSGYDIQKATSDFGDRKWTAWFTKEIPFSEGPYKFQGLPGLILLLEDNQQQFVFSLIKSKNLNETYDTSNILEIRYGNRPIPVSENIYISKAIEYFNDPFHKIREDLRNGRTSSYQDNGVTYTKAEQLVPLIQDEQNYILKYNNPIERNKAIKYPVKKNSKIKDK</sequence>
<proteinExistence type="predicted"/>
<dbReference type="AlphaFoldDB" id="A0ABD5B3I4"/>
<dbReference type="EMBL" id="JAUCQJ010000001">
    <property type="protein sequence ID" value="MDQ8747658.1"/>
    <property type="molecule type" value="Genomic_DNA"/>
</dbReference>
<dbReference type="NCBIfam" id="TIGR01200">
    <property type="entry name" value="GLPGLI"/>
    <property type="match status" value="1"/>
</dbReference>
<dbReference type="RefSeq" id="WP_078794330.1">
    <property type="nucleotide sequence ID" value="NZ_CP040516.1"/>
</dbReference>
<accession>A0ABD5B3I4</accession>
<dbReference type="InterPro" id="IPR005901">
    <property type="entry name" value="GLPGLI"/>
</dbReference>
<dbReference type="Pfam" id="PF09697">
    <property type="entry name" value="Porph_ging"/>
    <property type="match status" value="1"/>
</dbReference>
<evidence type="ECO:0000313" key="2">
    <source>
        <dbReference type="Proteomes" id="UP001239265"/>
    </source>
</evidence>
<organism evidence="1 2">
    <name type="scientific">Elizabethkingia miricola</name>
    <name type="common">Chryseobacterium miricola</name>
    <dbReference type="NCBI Taxonomy" id="172045"/>
    <lineage>
        <taxon>Bacteria</taxon>
        <taxon>Pseudomonadati</taxon>
        <taxon>Bacteroidota</taxon>
        <taxon>Flavobacteriia</taxon>
        <taxon>Flavobacteriales</taxon>
        <taxon>Weeksellaceae</taxon>
        <taxon>Elizabethkingia</taxon>
    </lineage>
</organism>
<reference evidence="1 2" key="1">
    <citation type="submission" date="2023-06" db="EMBL/GenBank/DDBJ databases">
        <title>Nosocomial Elizabethkingia miricola genome.</title>
        <authorList>
            <person name="Morgado S."/>
            <person name="Fonseca E."/>
            <person name="Freitas F."/>
            <person name="Vicente A.C."/>
        </authorList>
    </citation>
    <scope>NUCLEOTIDE SEQUENCE [LARGE SCALE GENOMIC DNA]</scope>
    <source>
        <strain evidence="1 2">EM15</strain>
    </source>
</reference>
<dbReference type="Proteomes" id="UP001239265">
    <property type="component" value="Unassembled WGS sequence"/>
</dbReference>